<proteinExistence type="inferred from homology"/>
<dbReference type="CDD" id="cd07961">
    <property type="entry name" value="Anticodon_Ia_Ile_ABEc"/>
    <property type="match status" value="1"/>
</dbReference>
<keyword evidence="16" id="KW-0175">Coiled coil</keyword>
<dbReference type="InterPro" id="IPR002301">
    <property type="entry name" value="Ile-tRNA-ligase"/>
</dbReference>
<dbReference type="GO" id="GO:0005524">
    <property type="term" value="F:ATP binding"/>
    <property type="evidence" value="ECO:0007669"/>
    <property type="project" value="UniProtKB-UniRule"/>
</dbReference>
<dbReference type="SUPFAM" id="SSF47323">
    <property type="entry name" value="Anticodon-binding domain of a subclass of class I aminoacyl-tRNA synthetases"/>
    <property type="match status" value="1"/>
</dbReference>
<feature type="short sequence motif" description="'KMSKS' region" evidence="15">
    <location>
        <begin position="685"/>
        <end position="689"/>
    </location>
</feature>
<dbReference type="RefSeq" id="WP_171590912.1">
    <property type="nucleotide sequence ID" value="NZ_CP053538.1"/>
</dbReference>
<evidence type="ECO:0000256" key="7">
    <source>
        <dbReference type="ARBA" id="ARBA00022723"/>
    </source>
</evidence>
<dbReference type="AlphaFoldDB" id="A0A6M6BGB2"/>
<dbReference type="InterPro" id="IPR002300">
    <property type="entry name" value="aa-tRNA-synth_Ia"/>
</dbReference>
<keyword evidence="9 15" id="KW-0862">Zinc</keyword>
<dbReference type="Pfam" id="PF19302">
    <property type="entry name" value="DUF5915"/>
    <property type="match status" value="1"/>
</dbReference>
<comment type="cofactor">
    <cofactor evidence="1 15">
        <name>Zn(2+)</name>
        <dbReference type="ChEBI" id="CHEBI:29105"/>
    </cofactor>
</comment>
<evidence type="ECO:0000313" key="19">
    <source>
        <dbReference type="EMBL" id="QJX46804.1"/>
    </source>
</evidence>
<sequence>MNYPEYKQPLNYGQVGTDILAWWKQNGIFEKSVSTREGQPTFVFYEGPPSANGAPGIHHVMARTVKDIFCRYQTLLGKQVNRKGGWDTHGLPIELQVEKELGITKEDIGKKISIEDYNQRCRETVMRFKAQWDDLTEKMGYWVDLDDPYITFEPEYIESCWALLKKLYDKGLLYKGYTIQPYSPAAGTGLSSHELNQPGTYRDVKDTTIVAQFKVKRDEKSEQLFSNVQVDEVPLAALYGDSAAEPDVYILAWTTTPWTLPANTGLAVGKNIPYVLVSTFNPYTYAPIRVVLAEALVGRYFSEKGKNASFEDFKPGDKVLPWRIENTFKGADLVGIRYERLFGHDKGFPAFEGEERAFRVIPGDFVTTEDGTGIVHISPTFGADDFRAAQQADVPALMVADDEGKLGPIVDRTGRYVQQMGEFGGRWVKNYDGHDQSGADYKTLDESIAIRMKGDGTAFKVEKYEHTYPHCWRTDKPVLYYPLDSWFIKTTAVKDRLIELNKTINWQPASTGTGRFGNWLENLVDWNLSRSRYWGTPLPIWRTQDGTEEICIGSVEQLKQEIDKAVAAEVMTHNPYANGEKMDLHRPYVDDIFLVSPSGQPMYRETDLIDVWFDSGAMPYAQWHYPLENKEKFEKNFPADFIAEGVDQTRGWFFTLHALAVMLEDSVAYKNVMANGLVLDKNGNKMSKRLGNAVDPFATIQQFGPDATRWYMIANAQPWDNLKFDLAGITEVQRRFFGTLFNTYSFYALYANLDGFQAREFDRVPYTELSELDRWILSKLQSLIVEVRGHYDGYDPTKAARAIQDFVTDQLSNWHVRLSRRRFWKGELTQDKRAAYETLQECLVVVSQLMAPIAPFFAEWLYKNMTDGMREEAVAKNTPLAPESVHLTLLVQADETRIDKALEERMELAQRISSLTHSLRKKSVLKVRQPLQRILVPVFNESTREQVGKVEDLICAEVNVKHVEFLDDTSGVLVKSVKPNFKRLGQQYGAKLKAVGARIQQMTPEEISTLEKTGQLAVEVDGEALTLAPDDVEIRTQDLPGWLVATDGPLTVALDVTLTDELRQEGVARELVNRLQNLRKDSGLEVQDKIRVTLGQQPELQAAVQSFGDYIREEVQALALNFAPDLNGGSVLEFDEYTVPVQLEVANS</sequence>
<dbReference type="InterPro" id="IPR013155">
    <property type="entry name" value="M/V/L/I-tRNA-synth_anticd-bd"/>
</dbReference>
<feature type="coiled-coil region" evidence="16">
    <location>
        <begin position="891"/>
        <end position="918"/>
    </location>
</feature>
<keyword evidence="20" id="KW-1185">Reference proteome</keyword>
<dbReference type="SUPFAM" id="SSF50677">
    <property type="entry name" value="ValRS/IleRS/LeuRS editing domain"/>
    <property type="match status" value="1"/>
</dbReference>
<keyword evidence="5 15" id="KW-0963">Cytoplasm</keyword>
<dbReference type="GO" id="GO:0008270">
    <property type="term" value="F:zinc ion binding"/>
    <property type="evidence" value="ECO:0007669"/>
    <property type="project" value="UniProtKB-UniRule"/>
</dbReference>
<name>A0A6M6BGB2_9BACT</name>
<evidence type="ECO:0000256" key="8">
    <source>
        <dbReference type="ARBA" id="ARBA00022741"/>
    </source>
</evidence>
<keyword evidence="6 15" id="KW-0436">Ligase</keyword>
<dbReference type="InterPro" id="IPR033709">
    <property type="entry name" value="Anticodon_Ile_ABEc"/>
</dbReference>
<keyword evidence="8 15" id="KW-0547">Nucleotide-binding</keyword>
<comment type="subcellular location">
    <subcellularLocation>
        <location evidence="2 15">Cytoplasm</location>
    </subcellularLocation>
</comment>
<comment type="similarity">
    <text evidence="3 15">Belongs to the class-I aminoacyl-tRNA synthetase family. IleS type 2 subfamily.</text>
</comment>
<evidence type="ECO:0000256" key="14">
    <source>
        <dbReference type="ARBA" id="ARBA00048359"/>
    </source>
</evidence>
<dbReference type="GO" id="GO:0005737">
    <property type="term" value="C:cytoplasm"/>
    <property type="evidence" value="ECO:0007669"/>
    <property type="project" value="UniProtKB-SubCell"/>
</dbReference>
<dbReference type="Pfam" id="PF08264">
    <property type="entry name" value="Anticodon_1"/>
    <property type="match status" value="1"/>
</dbReference>
<dbReference type="GO" id="GO:0002161">
    <property type="term" value="F:aminoacyl-tRNA deacylase activity"/>
    <property type="evidence" value="ECO:0007669"/>
    <property type="project" value="InterPro"/>
</dbReference>
<keyword evidence="7 15" id="KW-0479">Metal-binding</keyword>
<evidence type="ECO:0000256" key="1">
    <source>
        <dbReference type="ARBA" id="ARBA00001947"/>
    </source>
</evidence>
<evidence type="ECO:0000256" key="13">
    <source>
        <dbReference type="ARBA" id="ARBA00025217"/>
    </source>
</evidence>
<dbReference type="FunFam" id="3.40.50.620:FF:000063">
    <property type="entry name" value="Isoleucine--tRNA ligase"/>
    <property type="match status" value="1"/>
</dbReference>
<evidence type="ECO:0000256" key="15">
    <source>
        <dbReference type="HAMAP-Rule" id="MF_02003"/>
    </source>
</evidence>
<feature type="domain" description="Aminoacyl-tRNA synthetase class Ia" evidence="17">
    <location>
        <begin position="19"/>
        <end position="723"/>
    </location>
</feature>
<evidence type="ECO:0000256" key="16">
    <source>
        <dbReference type="SAM" id="Coils"/>
    </source>
</evidence>
<evidence type="ECO:0000256" key="12">
    <source>
        <dbReference type="ARBA" id="ARBA00023146"/>
    </source>
</evidence>
<evidence type="ECO:0000256" key="5">
    <source>
        <dbReference type="ARBA" id="ARBA00022490"/>
    </source>
</evidence>
<dbReference type="Pfam" id="PF00133">
    <property type="entry name" value="tRNA-synt_1"/>
    <property type="match status" value="1"/>
</dbReference>
<dbReference type="InterPro" id="IPR009080">
    <property type="entry name" value="tRNAsynth_Ia_anticodon-bd"/>
</dbReference>
<dbReference type="Proteomes" id="UP000501623">
    <property type="component" value="Chromosome"/>
</dbReference>
<dbReference type="HAMAP" id="MF_02003">
    <property type="entry name" value="Ile_tRNA_synth_type2"/>
    <property type="match status" value="1"/>
</dbReference>
<dbReference type="CDD" id="cd00818">
    <property type="entry name" value="IleRS_core"/>
    <property type="match status" value="1"/>
</dbReference>
<comment type="catalytic activity">
    <reaction evidence="14 15">
        <text>tRNA(Ile) + L-isoleucine + ATP = L-isoleucyl-tRNA(Ile) + AMP + diphosphate</text>
        <dbReference type="Rhea" id="RHEA:11060"/>
        <dbReference type="Rhea" id="RHEA-COMP:9666"/>
        <dbReference type="Rhea" id="RHEA-COMP:9695"/>
        <dbReference type="ChEBI" id="CHEBI:30616"/>
        <dbReference type="ChEBI" id="CHEBI:33019"/>
        <dbReference type="ChEBI" id="CHEBI:58045"/>
        <dbReference type="ChEBI" id="CHEBI:78442"/>
        <dbReference type="ChEBI" id="CHEBI:78528"/>
        <dbReference type="ChEBI" id="CHEBI:456215"/>
        <dbReference type="EC" id="6.1.1.5"/>
    </reaction>
</comment>
<reference evidence="19 20" key="1">
    <citation type="submission" date="2020-05" db="EMBL/GenBank/DDBJ databases">
        <title>Complete genome sequence of Hymenobacter sp. TS19 in Coasted Sand Dune.</title>
        <authorList>
            <person name="Lee J.-H."/>
            <person name="Jung J.-H."/>
            <person name="Jeong S."/>
            <person name="Zhao L."/>
            <person name="Kim M.-K."/>
            <person name="Seo H.-S."/>
            <person name="Lim S."/>
        </authorList>
    </citation>
    <scope>NUCLEOTIDE SEQUENCE [LARGE SCALE GENOMIC DNA]</scope>
    <source>
        <strain evidence="19 20">TS19</strain>
    </source>
</reference>
<gene>
    <name evidence="15" type="primary">ileS</name>
    <name evidence="19" type="ORF">HMJ29_07565</name>
</gene>
<comment type="subunit">
    <text evidence="4 15">Monomer.</text>
</comment>
<dbReference type="SUPFAM" id="SSF52374">
    <property type="entry name" value="Nucleotidylyl transferase"/>
    <property type="match status" value="1"/>
</dbReference>
<evidence type="ECO:0000256" key="10">
    <source>
        <dbReference type="ARBA" id="ARBA00022840"/>
    </source>
</evidence>
<keyword evidence="10 15" id="KW-0067">ATP-binding</keyword>
<feature type="domain" description="Methionyl/Valyl/Leucyl/Isoleucyl-tRNA synthetase anticodon-binding" evidence="18">
    <location>
        <begin position="773"/>
        <end position="933"/>
    </location>
</feature>
<evidence type="ECO:0000256" key="6">
    <source>
        <dbReference type="ARBA" id="ARBA00022598"/>
    </source>
</evidence>
<dbReference type="Gene3D" id="3.90.740.10">
    <property type="entry name" value="Valyl/Leucyl/Isoleucyl-tRNA synthetase, editing domain"/>
    <property type="match status" value="1"/>
</dbReference>
<dbReference type="InterPro" id="IPR023586">
    <property type="entry name" value="Ile-tRNA-ligase_type2"/>
</dbReference>
<organism evidence="19 20">
    <name type="scientific">Hymenobacter taeanensis</name>
    <dbReference type="NCBI Taxonomy" id="2735321"/>
    <lineage>
        <taxon>Bacteria</taxon>
        <taxon>Pseudomonadati</taxon>
        <taxon>Bacteroidota</taxon>
        <taxon>Cytophagia</taxon>
        <taxon>Cytophagales</taxon>
        <taxon>Hymenobacteraceae</taxon>
        <taxon>Hymenobacter</taxon>
    </lineage>
</organism>
<evidence type="ECO:0000256" key="3">
    <source>
        <dbReference type="ARBA" id="ARBA00007078"/>
    </source>
</evidence>
<comment type="function">
    <text evidence="13 15">Catalyzes the attachment of isoleucine to tRNA(Ile). As IleRS can inadvertently accommodate and process structurally similar amino acids such as valine, to avoid such errors it has two additional distinct tRNA(Ile)-dependent editing activities. One activity is designated as 'pretransfer' editing and involves the hydrolysis of activated Val-AMP. The other activity is designated 'posttransfer' editing and involves deacylation of mischarged Val-tRNA(Ile).</text>
</comment>
<accession>A0A6M6BGB2</accession>
<dbReference type="GO" id="GO:0004822">
    <property type="term" value="F:isoleucine-tRNA ligase activity"/>
    <property type="evidence" value="ECO:0007669"/>
    <property type="project" value="UniProtKB-UniRule"/>
</dbReference>
<dbReference type="InterPro" id="IPR009008">
    <property type="entry name" value="Val/Leu/Ile-tRNA-synth_edit"/>
</dbReference>
<dbReference type="EMBL" id="CP053538">
    <property type="protein sequence ID" value="QJX46804.1"/>
    <property type="molecule type" value="Genomic_DNA"/>
</dbReference>
<evidence type="ECO:0000256" key="4">
    <source>
        <dbReference type="ARBA" id="ARBA00011245"/>
    </source>
</evidence>
<evidence type="ECO:0000256" key="2">
    <source>
        <dbReference type="ARBA" id="ARBA00004496"/>
    </source>
</evidence>
<evidence type="ECO:0000256" key="9">
    <source>
        <dbReference type="ARBA" id="ARBA00022833"/>
    </source>
</evidence>
<comment type="domain">
    <text evidence="15">IleRS has two distinct active sites: one for aminoacylation and one for editing. The misactivated valine is translocated from the active site to the editing site, which sterically excludes the correctly activated isoleucine. The single editing site contains two valyl binding pockets, one specific for each substrate (Val-AMP or Val-tRNA(Ile)).</text>
</comment>
<dbReference type="InterPro" id="IPR014729">
    <property type="entry name" value="Rossmann-like_a/b/a_fold"/>
</dbReference>
<keyword evidence="11 15" id="KW-0648">Protein biosynthesis</keyword>
<dbReference type="PRINTS" id="PR00984">
    <property type="entry name" value="TRNASYNTHILE"/>
</dbReference>
<dbReference type="PANTHER" id="PTHR42780:SF1">
    <property type="entry name" value="ISOLEUCINE--TRNA LIGASE, CYTOPLASMIC"/>
    <property type="match status" value="1"/>
</dbReference>
<evidence type="ECO:0000313" key="20">
    <source>
        <dbReference type="Proteomes" id="UP000501623"/>
    </source>
</evidence>
<dbReference type="GO" id="GO:0000049">
    <property type="term" value="F:tRNA binding"/>
    <property type="evidence" value="ECO:0007669"/>
    <property type="project" value="InterPro"/>
</dbReference>
<protein>
    <recommendedName>
        <fullName evidence="15">Isoleucine--tRNA ligase</fullName>
        <ecNumber evidence="15">6.1.1.5</ecNumber>
    </recommendedName>
    <alternativeName>
        <fullName evidence="15">Isoleucyl-tRNA synthetase</fullName>
        <shortName evidence="15">IleRS</shortName>
    </alternativeName>
</protein>
<dbReference type="KEGG" id="hts:HMJ29_07565"/>
<evidence type="ECO:0000259" key="18">
    <source>
        <dbReference type="Pfam" id="PF08264"/>
    </source>
</evidence>
<feature type="binding site" evidence="15">
    <location>
        <position position="688"/>
    </location>
    <ligand>
        <name>ATP</name>
        <dbReference type="ChEBI" id="CHEBI:30616"/>
    </ligand>
</feature>
<evidence type="ECO:0000259" key="17">
    <source>
        <dbReference type="Pfam" id="PF00133"/>
    </source>
</evidence>
<dbReference type="Gene3D" id="1.10.730.10">
    <property type="entry name" value="Isoleucyl-tRNA Synthetase, Domain 1"/>
    <property type="match status" value="1"/>
</dbReference>
<evidence type="ECO:0000256" key="11">
    <source>
        <dbReference type="ARBA" id="ARBA00022917"/>
    </source>
</evidence>
<dbReference type="Gene3D" id="3.40.50.620">
    <property type="entry name" value="HUPs"/>
    <property type="match status" value="2"/>
</dbReference>
<dbReference type="NCBIfam" id="TIGR00392">
    <property type="entry name" value="ileS"/>
    <property type="match status" value="1"/>
</dbReference>
<feature type="short sequence motif" description="'HIGH' region" evidence="15">
    <location>
        <begin position="49"/>
        <end position="59"/>
    </location>
</feature>
<dbReference type="EC" id="6.1.1.5" evidence="15"/>
<keyword evidence="12 15" id="KW-0030">Aminoacyl-tRNA synthetase</keyword>
<dbReference type="GO" id="GO:0006428">
    <property type="term" value="P:isoleucyl-tRNA aminoacylation"/>
    <property type="evidence" value="ECO:0007669"/>
    <property type="project" value="UniProtKB-UniRule"/>
</dbReference>
<dbReference type="PANTHER" id="PTHR42780">
    <property type="entry name" value="SOLEUCYL-TRNA SYNTHETASE"/>
    <property type="match status" value="1"/>
</dbReference>